<dbReference type="InterPro" id="IPR001646">
    <property type="entry name" value="5peptide_repeat"/>
</dbReference>
<dbReference type="EMBL" id="JAAAIN010000164">
    <property type="protein sequence ID" value="KAG0319071.1"/>
    <property type="molecule type" value="Genomic_DNA"/>
</dbReference>
<comment type="caution">
    <text evidence="1">The sequence shown here is derived from an EMBL/GenBank/DDBJ whole genome shotgun (WGS) entry which is preliminary data.</text>
</comment>
<evidence type="ECO:0000313" key="1">
    <source>
        <dbReference type="EMBL" id="KAG0319071.1"/>
    </source>
</evidence>
<proteinExistence type="predicted"/>
<dbReference type="InterPro" id="IPR027417">
    <property type="entry name" value="P-loop_NTPase"/>
</dbReference>
<name>A0A9P6UTY1_9FUNG</name>
<dbReference type="AlphaFoldDB" id="A0A9P6UTY1"/>
<gene>
    <name evidence="1" type="ORF">BGZ97_002814</name>
</gene>
<dbReference type="Pfam" id="PF00805">
    <property type="entry name" value="Pentapeptide"/>
    <property type="match status" value="2"/>
</dbReference>
<dbReference type="Gene3D" id="3.40.50.300">
    <property type="entry name" value="P-loop containing nucleotide triphosphate hydrolases"/>
    <property type="match status" value="1"/>
</dbReference>
<sequence length="602" mass="68100">MAEDGPLSGTVGSHVHIQVPTYPDIEEDIQRLRYQRLKERENALYIPPQGKPTLQSSDDTLFPLTEKVLEFLTGPGMVLLLLGDSGGGKSTFSLQLEHILWKEYKRGGPIPLHINLPTIDQPQQNMIIKRLHQLNFSDVHCQELRQTRQFIVICDGYDESQLKKNLYNTNLLNQPGQWTVKMVISCRSQYLGADYRARFQPTGDRYQQLAANLLQEAVIASFSRDQIQQYVEQFVQRALPQTLDAAQPSWTVEDYMDKLTRIPKLIELVSNPFLLTLALRALPKVIRSETDLSAIRLTRVELYDNFTEQWLETNKLRLVASPLSLEVQEAFDILLDEDFIQQGLNFQKNLAMAIFQHQDGVPVVEYSHFRESQTWKAPFFAPGVQTALLRDSSPLTRSSNQYRFLHRSILEYLYSRVMSDPFEPVQHATSDPSTTDRVSFKRLVDHPLNQRSIVGEPSVLEFLAERAQLEPLFKAQLLSALESSKVDEKVSQAAANAISILIRAGVRFNGADLRRIRIPGADLTGGQFDSADLEGGDLSGVNLAKAWLRQTNLRSSRMSGVQFGELPYLKHMALTLPVPATMTPYESGLPFLAIYAMSLSVI</sequence>
<evidence type="ECO:0000313" key="2">
    <source>
        <dbReference type="Proteomes" id="UP000823405"/>
    </source>
</evidence>
<dbReference type="Gene3D" id="2.160.20.80">
    <property type="entry name" value="E3 ubiquitin-protein ligase SopA"/>
    <property type="match status" value="1"/>
</dbReference>
<protein>
    <recommendedName>
        <fullName evidence="3">NACHT domain-containing protein</fullName>
    </recommendedName>
</protein>
<accession>A0A9P6UTY1</accession>
<evidence type="ECO:0008006" key="3">
    <source>
        <dbReference type="Google" id="ProtNLM"/>
    </source>
</evidence>
<keyword evidence="2" id="KW-1185">Reference proteome</keyword>
<dbReference type="OrthoDB" id="2443807at2759"/>
<organism evidence="1 2">
    <name type="scientific">Linnemannia gamsii</name>
    <dbReference type="NCBI Taxonomy" id="64522"/>
    <lineage>
        <taxon>Eukaryota</taxon>
        <taxon>Fungi</taxon>
        <taxon>Fungi incertae sedis</taxon>
        <taxon>Mucoromycota</taxon>
        <taxon>Mortierellomycotina</taxon>
        <taxon>Mortierellomycetes</taxon>
        <taxon>Mortierellales</taxon>
        <taxon>Mortierellaceae</taxon>
        <taxon>Linnemannia</taxon>
    </lineage>
</organism>
<reference evidence="1" key="1">
    <citation type="journal article" date="2020" name="Fungal Divers.">
        <title>Resolving the Mortierellaceae phylogeny through synthesis of multi-gene phylogenetics and phylogenomics.</title>
        <authorList>
            <person name="Vandepol N."/>
            <person name="Liber J."/>
            <person name="Desiro A."/>
            <person name="Na H."/>
            <person name="Kennedy M."/>
            <person name="Barry K."/>
            <person name="Grigoriev I.V."/>
            <person name="Miller A.N."/>
            <person name="O'Donnell K."/>
            <person name="Stajich J.E."/>
            <person name="Bonito G."/>
        </authorList>
    </citation>
    <scope>NUCLEOTIDE SEQUENCE</scope>
    <source>
        <strain evidence="1">NVP60</strain>
    </source>
</reference>
<dbReference type="Proteomes" id="UP000823405">
    <property type="component" value="Unassembled WGS sequence"/>
</dbReference>
<dbReference type="SUPFAM" id="SSF141571">
    <property type="entry name" value="Pentapeptide repeat-like"/>
    <property type="match status" value="1"/>
</dbReference>